<gene>
    <name evidence="1" type="primary">PmlGA01_040021600</name>
    <name evidence="1" type="ORF">PMLGA01_040021600</name>
</gene>
<evidence type="ECO:0000313" key="1">
    <source>
        <dbReference type="EMBL" id="SBT70671.1"/>
    </source>
</evidence>
<reference evidence="1 2" key="1">
    <citation type="submission" date="2016-06" db="EMBL/GenBank/DDBJ databases">
        <authorList>
            <consortium name="Pathogen Informatics"/>
        </authorList>
    </citation>
    <scope>NUCLEOTIDE SEQUENCE [LARGE SCALE GENOMIC DNA]</scope>
    <source>
        <strain evidence="1">PmlGA01</strain>
    </source>
</reference>
<dbReference type="AlphaFoldDB" id="A0A1C3KAU5"/>
<name>A0A1C3KAU5_PLAMA</name>
<evidence type="ECO:0000313" key="2">
    <source>
        <dbReference type="Proteomes" id="UP000219799"/>
    </source>
</evidence>
<dbReference type="EMBL" id="LT594492">
    <property type="protein sequence ID" value="SBT70671.1"/>
    <property type="molecule type" value="Genomic_DNA"/>
</dbReference>
<dbReference type="Proteomes" id="UP000219799">
    <property type="component" value="Chromosome 4"/>
</dbReference>
<proteinExistence type="predicted"/>
<sequence length="122" mass="14561">MKCNLFRLFPTEPTGSLIKIKNITFFEKDIEIKHFLEHIVDVCIIFADSAKNEACALLHSREEALHLMKLYKVIFKNMIFFSSNNQNMEIEIFNKEEERIFWKDVKRHNVKFYVCKQRGQTG</sequence>
<evidence type="ECO:0008006" key="3">
    <source>
        <dbReference type="Google" id="ProtNLM"/>
    </source>
</evidence>
<protein>
    <recommendedName>
        <fullName evidence="3">RNA-binding protein</fullName>
    </recommendedName>
</protein>
<dbReference type="VEuPathDB" id="PlasmoDB:PmUG01_04029600"/>
<accession>A0A1C3KAU5</accession>
<organism evidence="1 2">
    <name type="scientific">Plasmodium malariae</name>
    <dbReference type="NCBI Taxonomy" id="5858"/>
    <lineage>
        <taxon>Eukaryota</taxon>
        <taxon>Sar</taxon>
        <taxon>Alveolata</taxon>
        <taxon>Apicomplexa</taxon>
        <taxon>Aconoidasida</taxon>
        <taxon>Haemosporida</taxon>
        <taxon>Plasmodiidae</taxon>
        <taxon>Plasmodium</taxon>
        <taxon>Plasmodium (Plasmodium)</taxon>
    </lineage>
</organism>